<sequence>MSLACCASDLAWVRAWLPALCNTWNREFRSTQIALATINRTPRAVQTRNQKDSCRGPVLRGGRVTEISCLADR</sequence>
<organism evidence="1 2">
    <name type="scientific">Aureimonas glaciei</name>
    <dbReference type="NCBI Taxonomy" id="1776957"/>
    <lineage>
        <taxon>Bacteria</taxon>
        <taxon>Pseudomonadati</taxon>
        <taxon>Pseudomonadota</taxon>
        <taxon>Alphaproteobacteria</taxon>
        <taxon>Hyphomicrobiales</taxon>
        <taxon>Aurantimonadaceae</taxon>
        <taxon>Aureimonas</taxon>
    </lineage>
</organism>
<name>A0A916YFW0_9HYPH</name>
<accession>A0A916YFW0</accession>
<evidence type="ECO:0000313" key="1">
    <source>
        <dbReference type="EMBL" id="GGD43605.1"/>
    </source>
</evidence>
<reference evidence="1" key="2">
    <citation type="submission" date="2020-09" db="EMBL/GenBank/DDBJ databases">
        <authorList>
            <person name="Sun Q."/>
            <person name="Zhou Y."/>
        </authorList>
    </citation>
    <scope>NUCLEOTIDE SEQUENCE</scope>
    <source>
        <strain evidence="1">CGMCC 1.15493</strain>
    </source>
</reference>
<dbReference type="EMBL" id="BMJJ01000023">
    <property type="protein sequence ID" value="GGD43605.1"/>
    <property type="molecule type" value="Genomic_DNA"/>
</dbReference>
<gene>
    <name evidence="1" type="ORF">GCM10011335_52780</name>
</gene>
<protein>
    <submittedName>
        <fullName evidence="1">Uncharacterized protein</fullName>
    </submittedName>
</protein>
<comment type="caution">
    <text evidence="1">The sequence shown here is derived from an EMBL/GenBank/DDBJ whole genome shotgun (WGS) entry which is preliminary data.</text>
</comment>
<proteinExistence type="predicted"/>
<dbReference type="AlphaFoldDB" id="A0A916YFW0"/>
<reference evidence="1" key="1">
    <citation type="journal article" date="2014" name="Int. J. Syst. Evol. Microbiol.">
        <title>Complete genome sequence of Corynebacterium casei LMG S-19264T (=DSM 44701T), isolated from a smear-ripened cheese.</title>
        <authorList>
            <consortium name="US DOE Joint Genome Institute (JGI-PGF)"/>
            <person name="Walter F."/>
            <person name="Albersmeier A."/>
            <person name="Kalinowski J."/>
            <person name="Ruckert C."/>
        </authorList>
    </citation>
    <scope>NUCLEOTIDE SEQUENCE</scope>
    <source>
        <strain evidence="1">CGMCC 1.15493</strain>
    </source>
</reference>
<dbReference type="Proteomes" id="UP000613160">
    <property type="component" value="Unassembled WGS sequence"/>
</dbReference>
<evidence type="ECO:0000313" key="2">
    <source>
        <dbReference type="Proteomes" id="UP000613160"/>
    </source>
</evidence>
<keyword evidence="2" id="KW-1185">Reference proteome</keyword>